<dbReference type="InterPro" id="IPR050570">
    <property type="entry name" value="Cell_wall_metabolism_enzyme"/>
</dbReference>
<comment type="caution">
    <text evidence="2">The sequence shown here is derived from an EMBL/GenBank/DDBJ whole genome shotgun (WGS) entry which is preliminary data.</text>
</comment>
<dbReference type="InterPro" id="IPR011055">
    <property type="entry name" value="Dup_hybrid_motif"/>
</dbReference>
<proteinExistence type="predicted"/>
<organism evidence="2 3">
    <name type="scientific">Sporosarcina psychrophila</name>
    <name type="common">Bacillus psychrophilus</name>
    <dbReference type="NCBI Taxonomy" id="1476"/>
    <lineage>
        <taxon>Bacteria</taxon>
        <taxon>Bacillati</taxon>
        <taxon>Bacillota</taxon>
        <taxon>Bacilli</taxon>
        <taxon>Bacillales</taxon>
        <taxon>Caryophanaceae</taxon>
        <taxon>Sporosarcina</taxon>
    </lineage>
</organism>
<dbReference type="AlphaFoldDB" id="A0A921KCC6"/>
<evidence type="ECO:0000313" key="2">
    <source>
        <dbReference type="EMBL" id="HJF30748.1"/>
    </source>
</evidence>
<dbReference type="SUPFAM" id="SSF51261">
    <property type="entry name" value="Duplicated hybrid motif"/>
    <property type="match status" value="1"/>
</dbReference>
<dbReference type="InterPro" id="IPR016047">
    <property type="entry name" value="M23ase_b-sheet_dom"/>
</dbReference>
<dbReference type="EMBL" id="DYWT01000051">
    <property type="protein sequence ID" value="HJF30748.1"/>
    <property type="molecule type" value="Genomic_DNA"/>
</dbReference>
<evidence type="ECO:0000259" key="1">
    <source>
        <dbReference type="Pfam" id="PF01551"/>
    </source>
</evidence>
<dbReference type="PANTHER" id="PTHR21666:SF270">
    <property type="entry name" value="MUREIN HYDROLASE ACTIVATOR ENVC"/>
    <property type="match status" value="1"/>
</dbReference>
<accession>A0A921KCC6</accession>
<dbReference type="PANTHER" id="PTHR21666">
    <property type="entry name" value="PEPTIDASE-RELATED"/>
    <property type="match status" value="1"/>
</dbReference>
<gene>
    <name evidence="2" type="ORF">K8V56_03075</name>
</gene>
<feature type="domain" description="M23ase beta-sheet core" evidence="1">
    <location>
        <begin position="172"/>
        <end position="262"/>
    </location>
</feature>
<reference evidence="2" key="1">
    <citation type="journal article" date="2021" name="PeerJ">
        <title>Extensive microbial diversity within the chicken gut microbiome revealed by metagenomics and culture.</title>
        <authorList>
            <person name="Gilroy R."/>
            <person name="Ravi A."/>
            <person name="Getino M."/>
            <person name="Pursley I."/>
            <person name="Horton D.L."/>
            <person name="Alikhan N.F."/>
            <person name="Baker D."/>
            <person name="Gharbi K."/>
            <person name="Hall N."/>
            <person name="Watson M."/>
            <person name="Adriaenssens E.M."/>
            <person name="Foster-Nyarko E."/>
            <person name="Jarju S."/>
            <person name="Secka A."/>
            <person name="Antonio M."/>
            <person name="Oren A."/>
            <person name="Chaudhuri R.R."/>
            <person name="La Ragione R."/>
            <person name="Hildebrand F."/>
            <person name="Pallen M.J."/>
        </authorList>
    </citation>
    <scope>NUCLEOTIDE SEQUENCE</scope>
    <source>
        <strain evidence="2">CHK171-7178</strain>
    </source>
</reference>
<evidence type="ECO:0000313" key="3">
    <source>
        <dbReference type="Proteomes" id="UP000698173"/>
    </source>
</evidence>
<dbReference type="Proteomes" id="UP000698173">
    <property type="component" value="Unassembled WGS sequence"/>
</dbReference>
<sequence>MDRFQNDYITPENFGDSFLHGKPESIYKQCIKDFKEIVSLQQFKELVQSFNKNVESFQLIETSSLGYCIQYLWLDSHKEKVICVVFDSTNNIHRLLIKPYIIFPKSDRPSSKNLYNMPIKDEWFVFWGGKNEFLNYHYVYESQRYAYDLVVMKDNQTYKDKKMRNENYYAFNKEVVAPADGKVVKVINNIIDNVPSEMNELQPAGNYIVIKHFNNEYSLLAHFKQYSIMVKEGEDVKQGQVVGLCGNSGNSSEPHIHFQVMDSPDINNCKSICILFTDGIVPIQDDIVTQGTPNNNTDSSNSHSLDKFDKAELAFSLTDALLIIPRFIGSLFK</sequence>
<name>A0A921KCC6_SPOPS</name>
<dbReference type="CDD" id="cd12797">
    <property type="entry name" value="M23_peptidase"/>
    <property type="match status" value="1"/>
</dbReference>
<reference evidence="2" key="2">
    <citation type="submission" date="2021-09" db="EMBL/GenBank/DDBJ databases">
        <authorList>
            <person name="Gilroy R."/>
        </authorList>
    </citation>
    <scope>NUCLEOTIDE SEQUENCE</scope>
    <source>
        <strain evidence="2">CHK171-7178</strain>
    </source>
</reference>
<dbReference type="Gene3D" id="2.70.70.10">
    <property type="entry name" value="Glucose Permease (Domain IIA)"/>
    <property type="match status" value="1"/>
</dbReference>
<protein>
    <submittedName>
        <fullName evidence="2">M23 family metallopeptidase</fullName>
    </submittedName>
</protein>
<dbReference type="Pfam" id="PF01551">
    <property type="entry name" value="Peptidase_M23"/>
    <property type="match status" value="1"/>
</dbReference>
<dbReference type="GO" id="GO:0004222">
    <property type="term" value="F:metalloendopeptidase activity"/>
    <property type="evidence" value="ECO:0007669"/>
    <property type="project" value="TreeGrafter"/>
</dbReference>